<feature type="domain" description="YceM-like C-terminal" evidence="2">
    <location>
        <begin position="127"/>
        <end position="179"/>
    </location>
</feature>
<dbReference type="Proteomes" id="UP000461443">
    <property type="component" value="Unassembled WGS sequence"/>
</dbReference>
<accession>A0A845SFC3</accession>
<dbReference type="SUPFAM" id="SSF55347">
    <property type="entry name" value="Glyceraldehyde-3-phosphate dehydrogenase-like, C-terminal domain"/>
    <property type="match status" value="2"/>
</dbReference>
<dbReference type="InterPro" id="IPR051317">
    <property type="entry name" value="Gfo/Idh/MocA_oxidoreduct"/>
</dbReference>
<dbReference type="InterPro" id="IPR036291">
    <property type="entry name" value="NAD(P)-bd_dom_sf"/>
</dbReference>
<gene>
    <name evidence="3" type="ORF">GRH90_07405</name>
</gene>
<dbReference type="GO" id="GO:0000166">
    <property type="term" value="F:nucleotide binding"/>
    <property type="evidence" value="ECO:0007669"/>
    <property type="project" value="InterPro"/>
</dbReference>
<dbReference type="InterPro" id="IPR048477">
    <property type="entry name" value="YceM-like_C"/>
</dbReference>
<dbReference type="PANTHER" id="PTHR43708:SF4">
    <property type="entry name" value="OXIDOREDUCTASE YCEM-RELATED"/>
    <property type="match status" value="1"/>
</dbReference>
<dbReference type="Gene3D" id="3.40.50.720">
    <property type="entry name" value="NAD(P)-binding Rossmann-like Domain"/>
    <property type="match status" value="1"/>
</dbReference>
<reference evidence="3 4" key="2">
    <citation type="submission" date="2020-02" db="EMBL/GenBank/DDBJ databases">
        <title>The new genus of Enterobacteriales.</title>
        <authorList>
            <person name="Kim I.S."/>
        </authorList>
    </citation>
    <scope>NUCLEOTIDE SEQUENCE [LARGE SCALE GENOMIC DNA]</scope>
    <source>
        <strain evidence="3 4">SAP-6</strain>
    </source>
</reference>
<dbReference type="Gene3D" id="3.30.360.10">
    <property type="entry name" value="Dihydrodipicolinate Reductase, domain 2"/>
    <property type="match status" value="2"/>
</dbReference>
<feature type="domain" description="Gfo/Idh/MocA-like oxidoreductase N-terminal" evidence="1">
    <location>
        <begin position="4"/>
        <end position="121"/>
    </location>
</feature>
<keyword evidence="4" id="KW-1185">Reference proteome</keyword>
<dbReference type="AlphaFoldDB" id="A0A845SFC3"/>
<sequence>MMTLRIGIVGLGGIAQKVYLPLLCQARDWDVAGAFSPNQDKARALCAAYRIDSFASLDALAQRCDAVFVHTSTATHFAVVSHLLERGVHVYVDKPLAGTLEQAERLVTLAARKRRALMVGFNRRFAPLYLRLKQQMRQPASIRMDKHRLDSVGPGDMRFTLLDDYLHVVDTALWLAESEDTPPANAGATPAALSALPAAALSSPPAGAPQLTGGTLQGNAAGQMLYAEHHFMHRGCAVTTSMHRQAGSQGETVSAVTAGALYRIEEMRLWRSESQGVISELPVPAWQTVLTQRGFTGAVAHFIDAVANQTQPETSGEQALRAQALVERLTDL</sequence>
<proteinExistence type="predicted"/>
<evidence type="ECO:0000313" key="4">
    <source>
        <dbReference type="Proteomes" id="UP000461443"/>
    </source>
</evidence>
<comment type="caution">
    <text evidence="3">The sequence shown here is derived from an EMBL/GenBank/DDBJ whole genome shotgun (WGS) entry which is preliminary data.</text>
</comment>
<evidence type="ECO:0000259" key="2">
    <source>
        <dbReference type="Pfam" id="PF21378"/>
    </source>
</evidence>
<dbReference type="EMBL" id="WUBS01000004">
    <property type="protein sequence ID" value="NDL62579.1"/>
    <property type="molecule type" value="Genomic_DNA"/>
</dbReference>
<dbReference type="InterPro" id="IPR000683">
    <property type="entry name" value="Gfo/Idh/MocA-like_OxRdtase_N"/>
</dbReference>
<organism evidence="3 4">
    <name type="scientific">Acerihabitans arboris</name>
    <dbReference type="NCBI Taxonomy" id="2691583"/>
    <lineage>
        <taxon>Bacteria</taxon>
        <taxon>Pseudomonadati</taxon>
        <taxon>Pseudomonadota</taxon>
        <taxon>Gammaproteobacteria</taxon>
        <taxon>Enterobacterales</taxon>
        <taxon>Pectobacteriaceae</taxon>
        <taxon>Acerihabitans</taxon>
    </lineage>
</organism>
<dbReference type="SUPFAM" id="SSF51735">
    <property type="entry name" value="NAD(P)-binding Rossmann-fold domains"/>
    <property type="match status" value="1"/>
</dbReference>
<dbReference type="Pfam" id="PF21378">
    <property type="entry name" value="YceM-like_C"/>
    <property type="match status" value="2"/>
</dbReference>
<feature type="domain" description="YceM-like C-terminal" evidence="2">
    <location>
        <begin position="207"/>
        <end position="274"/>
    </location>
</feature>
<evidence type="ECO:0000313" key="3">
    <source>
        <dbReference type="EMBL" id="NDL62579.1"/>
    </source>
</evidence>
<dbReference type="Pfam" id="PF01408">
    <property type="entry name" value="GFO_IDH_MocA"/>
    <property type="match status" value="1"/>
</dbReference>
<name>A0A845SFC3_9GAMM</name>
<dbReference type="PANTHER" id="PTHR43708">
    <property type="entry name" value="CONSERVED EXPRESSED OXIDOREDUCTASE (EUROFUNG)"/>
    <property type="match status" value="1"/>
</dbReference>
<reference evidence="3 4" key="1">
    <citation type="submission" date="2019-12" db="EMBL/GenBank/DDBJ databases">
        <authorList>
            <person name="Lee S.D."/>
        </authorList>
    </citation>
    <scope>NUCLEOTIDE SEQUENCE [LARGE SCALE GENOMIC DNA]</scope>
    <source>
        <strain evidence="3 4">SAP-6</strain>
    </source>
</reference>
<protein>
    <submittedName>
        <fullName evidence="3">Gfo/Idh/MocA family oxidoreductase</fullName>
    </submittedName>
</protein>
<evidence type="ECO:0000259" key="1">
    <source>
        <dbReference type="Pfam" id="PF01408"/>
    </source>
</evidence>